<dbReference type="Gene3D" id="2.40.50.140">
    <property type="entry name" value="Nucleic acid-binding proteins"/>
    <property type="match status" value="1"/>
</dbReference>
<reference evidence="4 5" key="1">
    <citation type="journal article" date="2015" name="Stand. Genomic Sci.">
        <title>Genomic Encyclopedia of Bacterial and Archaeal Type Strains, Phase III: the genomes of soil and plant-associated and newly described type strains.</title>
        <authorList>
            <person name="Whitman W.B."/>
            <person name="Woyke T."/>
            <person name="Klenk H.P."/>
            <person name="Zhou Y."/>
            <person name="Lilburn T.G."/>
            <person name="Beck B.J."/>
            <person name="De Vos P."/>
            <person name="Vandamme P."/>
            <person name="Eisen J.A."/>
            <person name="Garrity G."/>
            <person name="Hugenholtz P."/>
            <person name="Kyrpides N.C."/>
        </authorList>
    </citation>
    <scope>NUCLEOTIDE SEQUENCE [LARGE SCALE GENOMIC DNA]</scope>
    <source>
        <strain evidence="4 5">CV2</strain>
    </source>
</reference>
<dbReference type="CDD" id="cd04458">
    <property type="entry name" value="CSP_CDS"/>
    <property type="match status" value="1"/>
</dbReference>
<keyword evidence="1" id="KW-0597">Phosphoprotein</keyword>
<dbReference type="PANTHER" id="PTHR12962">
    <property type="entry name" value="CALCIUM-REGULATED HEAT STABLE PROTEIN CRHSP-24-RELATED"/>
    <property type="match status" value="1"/>
</dbReference>
<dbReference type="InterPro" id="IPR052069">
    <property type="entry name" value="Ca-reg_mRNA-binding_domain"/>
</dbReference>
<dbReference type="RefSeq" id="WP_130484383.1">
    <property type="nucleotide sequence ID" value="NZ_SGWW01000001.1"/>
</dbReference>
<dbReference type="InterPro" id="IPR010718">
    <property type="entry name" value="DUF1294"/>
</dbReference>
<dbReference type="InterPro" id="IPR002059">
    <property type="entry name" value="CSP_DNA-bd"/>
</dbReference>
<dbReference type="GO" id="GO:0043488">
    <property type="term" value="P:regulation of mRNA stability"/>
    <property type="evidence" value="ECO:0007669"/>
    <property type="project" value="TreeGrafter"/>
</dbReference>
<sequence>MQTGGDEVTTRAGEVVRWDNDRGFGFISPDNGSSNVFVHISDLAPGSTRPRVGDRVDFSLERDERGRMHATRVMVAAAPDADDLAAGSPSVRRRPQRWSVIELTSVVGLAVLLTTGVVSYEMSIAIPIVTVLISLVAAFAFADDKRRAEEGRWRTSESSLLLLCLLGGWPGAIAAMRWYRHKTTKASFLGAFWLTVFVHLIVVVLLALPAARDAVIQALEIFASTP</sequence>
<proteinExistence type="predicted"/>
<dbReference type="PROSITE" id="PS51857">
    <property type="entry name" value="CSD_2"/>
    <property type="match status" value="1"/>
</dbReference>
<protein>
    <submittedName>
        <fullName evidence="4">Uncharacterized membrane protein YsdA (DUF1294 family)</fullName>
    </submittedName>
</protein>
<dbReference type="InterPro" id="IPR011129">
    <property type="entry name" value="CSD"/>
</dbReference>
<dbReference type="SMART" id="SM00357">
    <property type="entry name" value="CSP"/>
    <property type="match status" value="1"/>
</dbReference>
<dbReference type="GO" id="GO:0003730">
    <property type="term" value="F:mRNA 3'-UTR binding"/>
    <property type="evidence" value="ECO:0007669"/>
    <property type="project" value="TreeGrafter"/>
</dbReference>
<dbReference type="PANTHER" id="PTHR12962:SF1">
    <property type="entry name" value="COLD SHOCK DOMAIN-CONTAINING PROTEIN CG9705"/>
    <property type="match status" value="1"/>
</dbReference>
<dbReference type="SUPFAM" id="SSF50249">
    <property type="entry name" value="Nucleic acid-binding proteins"/>
    <property type="match status" value="1"/>
</dbReference>
<keyword evidence="2" id="KW-1133">Transmembrane helix</keyword>
<evidence type="ECO:0000256" key="2">
    <source>
        <dbReference type="SAM" id="Phobius"/>
    </source>
</evidence>
<dbReference type="Proteomes" id="UP000293519">
    <property type="component" value="Unassembled WGS sequence"/>
</dbReference>
<evidence type="ECO:0000259" key="3">
    <source>
        <dbReference type="PROSITE" id="PS51857"/>
    </source>
</evidence>
<gene>
    <name evidence="4" type="ORF">EV141_0503</name>
</gene>
<feature type="domain" description="CSD" evidence="3">
    <location>
        <begin position="10"/>
        <end position="75"/>
    </location>
</feature>
<dbReference type="InterPro" id="IPR012340">
    <property type="entry name" value="NA-bd_OB-fold"/>
</dbReference>
<dbReference type="AlphaFoldDB" id="A0A4Q7LXL1"/>
<evidence type="ECO:0000313" key="5">
    <source>
        <dbReference type="Proteomes" id="UP000293519"/>
    </source>
</evidence>
<keyword evidence="2" id="KW-0812">Transmembrane</keyword>
<feature type="transmembrane region" description="Helical" evidence="2">
    <location>
        <begin position="100"/>
        <end position="118"/>
    </location>
</feature>
<keyword evidence="5" id="KW-1185">Reference proteome</keyword>
<dbReference type="EMBL" id="SGWW01000001">
    <property type="protein sequence ID" value="RZS59283.1"/>
    <property type="molecule type" value="Genomic_DNA"/>
</dbReference>
<keyword evidence="2" id="KW-0472">Membrane</keyword>
<dbReference type="Pfam" id="PF06961">
    <property type="entry name" value="DUF1294"/>
    <property type="match status" value="1"/>
</dbReference>
<dbReference type="Pfam" id="PF00313">
    <property type="entry name" value="CSD"/>
    <property type="match status" value="1"/>
</dbReference>
<evidence type="ECO:0000256" key="1">
    <source>
        <dbReference type="ARBA" id="ARBA00022553"/>
    </source>
</evidence>
<dbReference type="OrthoDB" id="72963at2"/>
<accession>A0A4Q7LXL1</accession>
<feature type="transmembrane region" description="Helical" evidence="2">
    <location>
        <begin position="191"/>
        <end position="211"/>
    </location>
</feature>
<feature type="transmembrane region" description="Helical" evidence="2">
    <location>
        <begin position="161"/>
        <end position="179"/>
    </location>
</feature>
<evidence type="ECO:0000313" key="4">
    <source>
        <dbReference type="EMBL" id="RZS59283.1"/>
    </source>
</evidence>
<organism evidence="4 5">
    <name type="scientific">Microcella putealis</name>
    <dbReference type="NCBI Taxonomy" id="337005"/>
    <lineage>
        <taxon>Bacteria</taxon>
        <taxon>Bacillati</taxon>
        <taxon>Actinomycetota</taxon>
        <taxon>Actinomycetes</taxon>
        <taxon>Micrococcales</taxon>
        <taxon>Microbacteriaceae</taxon>
        <taxon>Microcella</taxon>
    </lineage>
</organism>
<dbReference type="GO" id="GO:0005737">
    <property type="term" value="C:cytoplasm"/>
    <property type="evidence" value="ECO:0007669"/>
    <property type="project" value="TreeGrafter"/>
</dbReference>
<feature type="transmembrane region" description="Helical" evidence="2">
    <location>
        <begin position="124"/>
        <end position="141"/>
    </location>
</feature>
<name>A0A4Q7LXL1_9MICO</name>
<comment type="caution">
    <text evidence="4">The sequence shown here is derived from an EMBL/GenBank/DDBJ whole genome shotgun (WGS) entry which is preliminary data.</text>
</comment>